<dbReference type="Pfam" id="PF18014">
    <property type="entry name" value="Acetyltransf_18"/>
    <property type="match status" value="1"/>
</dbReference>
<dbReference type="InterPro" id="IPR041496">
    <property type="entry name" value="YitH/HolE_GNAT"/>
</dbReference>
<dbReference type="GO" id="GO:0016747">
    <property type="term" value="F:acyltransferase activity, transferring groups other than amino-acyl groups"/>
    <property type="evidence" value="ECO:0007669"/>
    <property type="project" value="InterPro"/>
</dbReference>
<dbReference type="EMBL" id="JACCKB010000001">
    <property type="protein sequence ID" value="NYZ64476.1"/>
    <property type="molecule type" value="Genomic_DNA"/>
</dbReference>
<name>A0A853IAM5_9GAMM</name>
<dbReference type="Proteomes" id="UP000569732">
    <property type="component" value="Unassembled WGS sequence"/>
</dbReference>
<dbReference type="AlphaFoldDB" id="A0A853IAM5"/>
<dbReference type="InterPro" id="IPR016181">
    <property type="entry name" value="Acyl_CoA_acyltransferase"/>
</dbReference>
<organism evidence="2 3">
    <name type="scientific">Spartinivicinus marinus</name>
    <dbReference type="NCBI Taxonomy" id="2994442"/>
    <lineage>
        <taxon>Bacteria</taxon>
        <taxon>Pseudomonadati</taxon>
        <taxon>Pseudomonadota</taxon>
        <taxon>Gammaproteobacteria</taxon>
        <taxon>Oceanospirillales</taxon>
        <taxon>Zooshikellaceae</taxon>
        <taxon>Spartinivicinus</taxon>
    </lineage>
</organism>
<dbReference type="PROSITE" id="PS51186">
    <property type="entry name" value="GNAT"/>
    <property type="match status" value="1"/>
</dbReference>
<dbReference type="Gene3D" id="3.40.630.30">
    <property type="match status" value="1"/>
</dbReference>
<dbReference type="PANTHER" id="PTHR47237">
    <property type="entry name" value="SLL0310 PROTEIN"/>
    <property type="match status" value="1"/>
</dbReference>
<comment type="caution">
    <text evidence="2">The sequence shown here is derived from an EMBL/GenBank/DDBJ whole genome shotgun (WGS) entry which is preliminary data.</text>
</comment>
<dbReference type="CDD" id="cd04301">
    <property type="entry name" value="NAT_SF"/>
    <property type="match status" value="1"/>
</dbReference>
<evidence type="ECO:0000259" key="1">
    <source>
        <dbReference type="PROSITE" id="PS51186"/>
    </source>
</evidence>
<accession>A0A853IAM5</accession>
<feature type="domain" description="N-acetyltransferase" evidence="1">
    <location>
        <begin position="1"/>
        <end position="139"/>
    </location>
</feature>
<dbReference type="SUPFAM" id="SSF55729">
    <property type="entry name" value="Acyl-CoA N-acyltransferases (Nat)"/>
    <property type="match status" value="1"/>
</dbReference>
<protein>
    <submittedName>
        <fullName evidence="2">GNAT family N-acetyltransferase</fullName>
    </submittedName>
</protein>
<keyword evidence="3" id="KW-1185">Reference proteome</keyword>
<dbReference type="PANTHER" id="PTHR47237:SF1">
    <property type="entry name" value="SLL0310 PROTEIN"/>
    <property type="match status" value="1"/>
</dbReference>
<proteinExistence type="predicted"/>
<dbReference type="InterPro" id="IPR052729">
    <property type="entry name" value="Acyl/Acetyltrans_Enzymes"/>
</dbReference>
<reference evidence="2 3" key="1">
    <citation type="submission" date="2020-07" db="EMBL/GenBank/DDBJ databases">
        <title>Endozoicomonas sp. nov., isolated from sediment.</title>
        <authorList>
            <person name="Gu T."/>
        </authorList>
    </citation>
    <scope>NUCLEOTIDE SEQUENCE [LARGE SCALE GENOMIC DNA]</scope>
    <source>
        <strain evidence="2 3">SM1973</strain>
    </source>
</reference>
<dbReference type="InterPro" id="IPR000182">
    <property type="entry name" value="GNAT_dom"/>
</dbReference>
<evidence type="ECO:0000313" key="2">
    <source>
        <dbReference type="EMBL" id="NYZ64476.1"/>
    </source>
</evidence>
<dbReference type="Gene3D" id="3.40.630.90">
    <property type="match status" value="1"/>
</dbReference>
<sequence>MHQEEVILAINWAAKEGWNPGVNDAECYYNADPNGFLIGLLNNEPIATISVVKYGESFGFLGFYIVHPSYRGKGYGLQIWKAGIKYLEGCNIGLDGVVEQQENYKKYGFRLAYRNIRFEGLGGGSSTIQSRIVDLSTIPFEAIELYSRPFFPERRDEFLKSWINQSNCNALGVIQNDSLTGYGVIRKALGGYKIGPLFANTPELADDLFLALKQGVEPLQPIYLDIPEVNQEALKLAKRYNMQSVFETARMYSIKAPDLPLDRFYGVTSFEVG</sequence>
<dbReference type="Pfam" id="PF00583">
    <property type="entry name" value="Acetyltransf_1"/>
    <property type="match status" value="1"/>
</dbReference>
<gene>
    <name evidence="2" type="ORF">H0A36_00560</name>
</gene>
<evidence type="ECO:0000313" key="3">
    <source>
        <dbReference type="Proteomes" id="UP000569732"/>
    </source>
</evidence>